<proteinExistence type="predicted"/>
<reference evidence="1 2" key="1">
    <citation type="journal article" date="2021" name="Hortic Res">
        <title>The domestication of Cucurbita argyrosperma as revealed by the genome of its wild relative.</title>
        <authorList>
            <person name="Barrera-Redondo J."/>
            <person name="Sanchez-de la Vega G."/>
            <person name="Aguirre-Liguori J.A."/>
            <person name="Castellanos-Morales G."/>
            <person name="Gutierrez-Guerrero Y.T."/>
            <person name="Aguirre-Dugua X."/>
            <person name="Aguirre-Planter E."/>
            <person name="Tenaillon M.I."/>
            <person name="Lira-Saade R."/>
            <person name="Eguiarte L.E."/>
        </authorList>
    </citation>
    <scope>NUCLEOTIDE SEQUENCE [LARGE SCALE GENOMIC DNA]</scope>
    <source>
        <strain evidence="1">JBR-2021</strain>
    </source>
</reference>
<evidence type="ECO:0000313" key="2">
    <source>
        <dbReference type="Proteomes" id="UP000685013"/>
    </source>
</evidence>
<gene>
    <name evidence="1" type="ORF">SDJN03_01959</name>
</gene>
<protein>
    <submittedName>
        <fullName evidence="1">Uncharacterized protein</fullName>
    </submittedName>
</protein>
<dbReference type="Proteomes" id="UP000685013">
    <property type="component" value="Chromosome 1"/>
</dbReference>
<feature type="non-terminal residue" evidence="1">
    <location>
        <position position="1"/>
    </location>
</feature>
<keyword evidence="2" id="KW-1185">Reference proteome</keyword>
<evidence type="ECO:0000313" key="1">
    <source>
        <dbReference type="EMBL" id="KAG6608617.1"/>
    </source>
</evidence>
<accession>A0AAV6P8F2</accession>
<organism evidence="1 2">
    <name type="scientific">Cucurbita argyrosperma subsp. sororia</name>
    <dbReference type="NCBI Taxonomy" id="37648"/>
    <lineage>
        <taxon>Eukaryota</taxon>
        <taxon>Viridiplantae</taxon>
        <taxon>Streptophyta</taxon>
        <taxon>Embryophyta</taxon>
        <taxon>Tracheophyta</taxon>
        <taxon>Spermatophyta</taxon>
        <taxon>Magnoliopsida</taxon>
        <taxon>eudicotyledons</taxon>
        <taxon>Gunneridae</taxon>
        <taxon>Pentapetalae</taxon>
        <taxon>rosids</taxon>
        <taxon>fabids</taxon>
        <taxon>Cucurbitales</taxon>
        <taxon>Cucurbitaceae</taxon>
        <taxon>Cucurbiteae</taxon>
        <taxon>Cucurbita</taxon>
    </lineage>
</organism>
<dbReference type="AlphaFoldDB" id="A0AAV6P8F2"/>
<name>A0AAV6P8F2_9ROSI</name>
<comment type="caution">
    <text evidence="1">The sequence shown here is derived from an EMBL/GenBank/DDBJ whole genome shotgun (WGS) entry which is preliminary data.</text>
</comment>
<dbReference type="EMBL" id="JAGKQH010000001">
    <property type="protein sequence ID" value="KAG6608617.1"/>
    <property type="molecule type" value="Genomic_DNA"/>
</dbReference>
<sequence length="86" mass="9749">MGFSWFDVALSDSLCNTSHYKQVEFKACLQAHGAEIIMMMHARSAVRGGDWRPRIVYGRVLVGLKITVVGFEVRFSVKNLLRSGFR</sequence>